<evidence type="ECO:0000256" key="1">
    <source>
        <dbReference type="SAM" id="Phobius"/>
    </source>
</evidence>
<proteinExistence type="predicted"/>
<sequence>MQSRIPHFHIFRVDKRNLSVYFKLFLFYFLIKGNFSVYITSAGCGDFRVVHE</sequence>
<organism evidence="2 3">
    <name type="scientific">Sporolactobacillus inulinus</name>
    <dbReference type="NCBI Taxonomy" id="2078"/>
    <lineage>
        <taxon>Bacteria</taxon>
        <taxon>Bacillati</taxon>
        <taxon>Bacillota</taxon>
        <taxon>Bacilli</taxon>
        <taxon>Bacillales</taxon>
        <taxon>Sporolactobacillaceae</taxon>
        <taxon>Sporolactobacillus</taxon>
    </lineage>
</organism>
<keyword evidence="1" id="KW-1133">Transmembrane helix</keyword>
<gene>
    <name evidence="2" type="ORF">NBRC111894_1191</name>
</gene>
<feature type="transmembrane region" description="Helical" evidence="1">
    <location>
        <begin position="20"/>
        <end position="39"/>
    </location>
</feature>
<dbReference type="EMBL" id="BEXB01000007">
    <property type="protein sequence ID" value="GAY75637.1"/>
    <property type="molecule type" value="Genomic_DNA"/>
</dbReference>
<comment type="caution">
    <text evidence="2">The sequence shown here is derived from an EMBL/GenBank/DDBJ whole genome shotgun (WGS) entry which is preliminary data.</text>
</comment>
<reference evidence="2 3" key="1">
    <citation type="submission" date="2017-11" db="EMBL/GenBank/DDBJ databases">
        <title>Draft Genome Sequence of Sporolactobacillus inulinus NBRC 111894 Isolated from Koso, a Japanese Sugar-Vegetable Fermented Beverage.</title>
        <authorList>
            <person name="Chiou T.Y."/>
            <person name="Oshima K."/>
            <person name="Suda W."/>
            <person name="Hattori M."/>
            <person name="Takahashi T."/>
        </authorList>
    </citation>
    <scope>NUCLEOTIDE SEQUENCE [LARGE SCALE GENOMIC DNA]</scope>
    <source>
        <strain evidence="2 3">NBRC111894</strain>
    </source>
</reference>
<protein>
    <submittedName>
        <fullName evidence="2">Uncharacterized protein</fullName>
    </submittedName>
</protein>
<evidence type="ECO:0000313" key="2">
    <source>
        <dbReference type="EMBL" id="GAY75637.1"/>
    </source>
</evidence>
<evidence type="ECO:0000313" key="3">
    <source>
        <dbReference type="Proteomes" id="UP000319716"/>
    </source>
</evidence>
<dbReference type="AlphaFoldDB" id="A0A4Y1Z9A6"/>
<name>A0A4Y1Z9A6_9BACL</name>
<keyword evidence="1" id="KW-0472">Membrane</keyword>
<dbReference type="Proteomes" id="UP000319716">
    <property type="component" value="Unassembled WGS sequence"/>
</dbReference>
<keyword evidence="1" id="KW-0812">Transmembrane</keyword>
<accession>A0A4Y1Z9A6</accession>